<name>A0A0N5CLB5_THECL</name>
<keyword evidence="3" id="KW-1185">Reference proteome</keyword>
<proteinExistence type="predicted"/>
<evidence type="ECO:0000256" key="1">
    <source>
        <dbReference type="SAM" id="SignalP"/>
    </source>
</evidence>
<dbReference type="InterPro" id="IPR052823">
    <property type="entry name" value="SXP/RAL-2_related"/>
</dbReference>
<dbReference type="PANTHER" id="PTHR21593:SF36">
    <property type="entry name" value="DUF148 DOMAIN-CONTAINING PROTEIN-RELATED"/>
    <property type="match status" value="1"/>
</dbReference>
<keyword evidence="1" id="KW-0732">Signal</keyword>
<feature type="signal peptide" evidence="1">
    <location>
        <begin position="1"/>
        <end position="18"/>
    </location>
</feature>
<evidence type="ECO:0000313" key="4">
    <source>
        <dbReference type="WBParaSite" id="TCLT_0000089601-mRNA-1"/>
    </source>
</evidence>
<dbReference type="AlphaFoldDB" id="A0A0N5CLB5"/>
<evidence type="ECO:0000313" key="2">
    <source>
        <dbReference type="EMBL" id="VDM96062.1"/>
    </source>
</evidence>
<gene>
    <name evidence="2" type="ORF">TCLT_LOCUS897</name>
</gene>
<dbReference type="OrthoDB" id="5876639at2759"/>
<protein>
    <submittedName>
        <fullName evidence="4">SXP/RAL-2 family protein Ani s 5-like cation-binding domain-containing protein</fullName>
    </submittedName>
</protein>
<feature type="chain" id="PRO_5043126208" evidence="1">
    <location>
        <begin position="19"/>
        <end position="234"/>
    </location>
</feature>
<reference evidence="2 3" key="2">
    <citation type="submission" date="2018-11" db="EMBL/GenBank/DDBJ databases">
        <authorList>
            <consortium name="Pathogen Informatics"/>
        </authorList>
    </citation>
    <scope>NUCLEOTIDE SEQUENCE [LARGE SCALE GENOMIC DNA]</scope>
</reference>
<dbReference type="EMBL" id="UYYF01000086">
    <property type="protein sequence ID" value="VDM96062.1"/>
    <property type="molecule type" value="Genomic_DNA"/>
</dbReference>
<dbReference type="PANTHER" id="PTHR21593">
    <property type="entry name" value="PRION-LIKE- Q/N-RICH -DOMAIN-BEARING PROTEIN PROTEIN"/>
    <property type="match status" value="1"/>
</dbReference>
<organism evidence="4">
    <name type="scientific">Thelazia callipaeda</name>
    <name type="common">Oriental eyeworm</name>
    <name type="synonym">Parasitic nematode</name>
    <dbReference type="NCBI Taxonomy" id="103827"/>
    <lineage>
        <taxon>Eukaryota</taxon>
        <taxon>Metazoa</taxon>
        <taxon>Ecdysozoa</taxon>
        <taxon>Nematoda</taxon>
        <taxon>Chromadorea</taxon>
        <taxon>Rhabditida</taxon>
        <taxon>Spirurina</taxon>
        <taxon>Spiruromorpha</taxon>
        <taxon>Thelazioidea</taxon>
        <taxon>Thelaziidae</taxon>
        <taxon>Thelazia</taxon>
    </lineage>
</organism>
<dbReference type="WBParaSite" id="TCLT_0000089601-mRNA-1">
    <property type="protein sequence ID" value="TCLT_0000089601-mRNA-1"/>
    <property type="gene ID" value="TCLT_0000089601"/>
</dbReference>
<dbReference type="Proteomes" id="UP000276776">
    <property type="component" value="Unassembled WGS sequence"/>
</dbReference>
<sequence>MLLIHATLICLRLYGIHAFFYISNQPWESLSSPQLNFAYFSPYYGQAFPKIPVPVYGQSSNFPYNTLLPLFSQPLNLSKTLSLSTTFLQNLTPTSSLVANSSILLSKRNEYVGHVTEIKPINNGTKLNYTSKKNDISEDKRLYVPDFLHNTSDEVKNKFYEIVSNPYESFQQKQSKLDQLVFVLSNETWKMYNQYQEKKDLEERRRRKRIHDVVASMSEKAQSVFSKVLFCTII</sequence>
<evidence type="ECO:0000313" key="3">
    <source>
        <dbReference type="Proteomes" id="UP000276776"/>
    </source>
</evidence>
<accession>A0A0N5CLB5</accession>
<reference evidence="4" key="1">
    <citation type="submission" date="2017-02" db="UniProtKB">
        <authorList>
            <consortium name="WormBaseParasite"/>
        </authorList>
    </citation>
    <scope>IDENTIFICATION</scope>
</reference>